<keyword evidence="1" id="KW-0472">Membrane</keyword>
<proteinExistence type="predicted"/>
<reference evidence="2 3" key="1">
    <citation type="submission" date="2019-06" db="EMBL/GenBank/DDBJ databases">
        <title>Sequencing the genomes of 1000 actinobacteria strains.</title>
        <authorList>
            <person name="Klenk H.-P."/>
        </authorList>
    </citation>
    <scope>NUCLEOTIDE SEQUENCE [LARGE SCALE GENOMIC DNA]</scope>
    <source>
        <strain evidence="2 3">DSM 18031</strain>
    </source>
</reference>
<feature type="transmembrane region" description="Helical" evidence="1">
    <location>
        <begin position="72"/>
        <end position="92"/>
    </location>
</feature>
<keyword evidence="1" id="KW-0812">Transmembrane</keyword>
<protein>
    <submittedName>
        <fullName evidence="2">Uncharacterized protein</fullName>
    </submittedName>
</protein>
<dbReference type="AlphaFoldDB" id="A0A543HZ14"/>
<feature type="transmembrane region" description="Helical" evidence="1">
    <location>
        <begin position="203"/>
        <end position="222"/>
    </location>
</feature>
<evidence type="ECO:0000313" key="2">
    <source>
        <dbReference type="EMBL" id="TQM63582.1"/>
    </source>
</evidence>
<feature type="transmembrane region" description="Helical" evidence="1">
    <location>
        <begin position="26"/>
        <end position="52"/>
    </location>
</feature>
<dbReference type="Proteomes" id="UP000318331">
    <property type="component" value="Unassembled WGS sequence"/>
</dbReference>
<name>A0A543HZ14_9MICO</name>
<feature type="transmembrane region" description="Helical" evidence="1">
    <location>
        <begin position="104"/>
        <end position="126"/>
    </location>
</feature>
<accession>A0A543HZ14</accession>
<gene>
    <name evidence="2" type="ORF">FB466_1849</name>
</gene>
<evidence type="ECO:0000313" key="3">
    <source>
        <dbReference type="Proteomes" id="UP000318331"/>
    </source>
</evidence>
<keyword evidence="1" id="KW-1133">Transmembrane helix</keyword>
<evidence type="ECO:0000256" key="1">
    <source>
        <dbReference type="SAM" id="Phobius"/>
    </source>
</evidence>
<keyword evidence="3" id="KW-1185">Reference proteome</keyword>
<dbReference type="EMBL" id="VFPN01000002">
    <property type="protein sequence ID" value="TQM63582.1"/>
    <property type="molecule type" value="Genomic_DNA"/>
</dbReference>
<sequence>MLATATPTPPYSEDGCRIVRKLLHGWVPAALVTLGLFSAWAMVLILQTPLLFAVASEGNGHWLTPTGTSEAIRILLLALVSVILATVGGYLSRKSWPFRLSRRGVIIAFTLLAVMFCAANLVALLATESLLSAASATASATPAGGQGGTGIPSSGLTISAFLLPLTMLAPPLTALVGVAVCIEGKQGRYTAIRTAKLAAKWALSVHFVAGLLLALCFFLRLLTP</sequence>
<organism evidence="2 3">
    <name type="scientific">Klugiella xanthotipulae</name>
    <dbReference type="NCBI Taxonomy" id="244735"/>
    <lineage>
        <taxon>Bacteria</taxon>
        <taxon>Bacillati</taxon>
        <taxon>Actinomycetota</taxon>
        <taxon>Actinomycetes</taxon>
        <taxon>Micrococcales</taxon>
        <taxon>Microbacteriaceae</taxon>
        <taxon>Klugiella</taxon>
    </lineage>
</organism>
<comment type="caution">
    <text evidence="2">The sequence shown here is derived from an EMBL/GenBank/DDBJ whole genome shotgun (WGS) entry which is preliminary data.</text>
</comment>
<feature type="transmembrane region" description="Helical" evidence="1">
    <location>
        <begin position="161"/>
        <end position="182"/>
    </location>
</feature>